<dbReference type="Proteomes" id="UP001067708">
    <property type="component" value="Unassembled WGS sequence"/>
</dbReference>
<comment type="caution">
    <text evidence="1">The sequence shown here is derived from an EMBL/GenBank/DDBJ whole genome shotgun (WGS) entry which is preliminary data.</text>
</comment>
<evidence type="ECO:0000313" key="2">
    <source>
        <dbReference type="Proteomes" id="UP001067708"/>
    </source>
</evidence>
<gene>
    <name evidence="1" type="ORF">O0535_22040</name>
</gene>
<keyword evidence="2" id="KW-1185">Reference proteome</keyword>
<name>A0ABT4I3V5_9BACL</name>
<organism evidence="1 2">
    <name type="scientific">Brevibacillus halotolerans</name>
    <dbReference type="NCBI Taxonomy" id="1507437"/>
    <lineage>
        <taxon>Bacteria</taxon>
        <taxon>Bacillati</taxon>
        <taxon>Bacillota</taxon>
        <taxon>Bacilli</taxon>
        <taxon>Bacillales</taxon>
        <taxon>Paenibacillaceae</taxon>
        <taxon>Brevibacillus</taxon>
    </lineage>
</organism>
<proteinExistence type="predicted"/>
<protein>
    <submittedName>
        <fullName evidence="1">Uncharacterized protein</fullName>
    </submittedName>
</protein>
<sequence length="151" mass="17632">MARGGKREGAGRKATGVTKKVSLTLSEKEWSYIDSLDMKMVTFIKEAIAERQSSKNDISTNWDLYRTVSDRSEKWSFKWGVLEARIKMAIKEFQELNSESIPSRPLYKRAIELEKRLECASKYLETSYFFQDLDELADDYFVSFEQQNKVD</sequence>
<evidence type="ECO:0000313" key="1">
    <source>
        <dbReference type="EMBL" id="MCZ0833391.1"/>
    </source>
</evidence>
<reference evidence="1" key="1">
    <citation type="submission" date="2022-09" db="EMBL/GenBank/DDBJ databases">
        <title>Genome analysis and characterization of larvicidal activity of Brevibacillus strains.</title>
        <authorList>
            <person name="Patrusheva E.V."/>
            <person name="Izotova A.O."/>
            <person name="Toshchakov S.V."/>
            <person name="Sineoky S.P."/>
        </authorList>
    </citation>
    <scope>NUCLEOTIDE SEQUENCE</scope>
    <source>
        <strain evidence="1">VKPM_B-13244</strain>
    </source>
</reference>
<accession>A0ABT4I3V5</accession>
<dbReference type="RefSeq" id="WP_258418337.1">
    <property type="nucleotide sequence ID" value="NZ_JAPTNG010000023.1"/>
</dbReference>
<dbReference type="EMBL" id="JAPTNG010000023">
    <property type="protein sequence ID" value="MCZ0833391.1"/>
    <property type="molecule type" value="Genomic_DNA"/>
</dbReference>